<dbReference type="Gene3D" id="1.10.238.10">
    <property type="entry name" value="EF-hand"/>
    <property type="match status" value="1"/>
</dbReference>
<dbReference type="SUPFAM" id="SSF47473">
    <property type="entry name" value="EF-hand"/>
    <property type="match status" value="1"/>
</dbReference>
<dbReference type="InterPro" id="IPR018247">
    <property type="entry name" value="EF_Hand_1_Ca_BS"/>
</dbReference>
<evidence type="ECO:0000313" key="3">
    <source>
        <dbReference type="EMBL" id="MES1930908.1"/>
    </source>
</evidence>
<gene>
    <name evidence="3" type="ORF">SADO_16733</name>
</gene>
<dbReference type="Pfam" id="PF13202">
    <property type="entry name" value="EF-hand_5"/>
    <property type="match status" value="2"/>
</dbReference>
<dbReference type="PROSITE" id="PS50222">
    <property type="entry name" value="EF_HAND_2"/>
    <property type="match status" value="1"/>
</dbReference>
<dbReference type="Proteomes" id="UP001460888">
    <property type="component" value="Unassembled WGS sequence"/>
</dbReference>
<dbReference type="InterPro" id="IPR002048">
    <property type="entry name" value="EF_hand_dom"/>
</dbReference>
<feature type="domain" description="EF-hand" evidence="2">
    <location>
        <begin position="9"/>
        <end position="38"/>
    </location>
</feature>
<name>A0ABV2B635_9GAMM</name>
<evidence type="ECO:0000256" key="1">
    <source>
        <dbReference type="SAM" id="MobiDB-lite"/>
    </source>
</evidence>
<sequence>MYRGQMMDRHTMQMLDVDDNGEISREEFMHVHELIFDTADQNKDGKLEKSEMKKGSLPEMETG</sequence>
<reference evidence="3 4" key="1">
    <citation type="submission" date="2013-03" db="EMBL/GenBank/DDBJ databases">
        <title>Salinisphaera dokdonensis CL-ES53 Genome Sequencing.</title>
        <authorList>
            <person name="Li C."/>
            <person name="Lai Q."/>
            <person name="Shao Z."/>
        </authorList>
    </citation>
    <scope>NUCLEOTIDE SEQUENCE [LARGE SCALE GENOMIC DNA]</scope>
    <source>
        <strain evidence="3 4">CL-ES53</strain>
    </source>
</reference>
<proteinExistence type="predicted"/>
<feature type="region of interest" description="Disordered" evidence="1">
    <location>
        <begin position="39"/>
        <end position="63"/>
    </location>
</feature>
<feature type="compositionally biased region" description="Basic and acidic residues" evidence="1">
    <location>
        <begin position="39"/>
        <end position="56"/>
    </location>
</feature>
<evidence type="ECO:0000313" key="4">
    <source>
        <dbReference type="Proteomes" id="UP001460888"/>
    </source>
</evidence>
<accession>A0ABV2B635</accession>
<comment type="caution">
    <text evidence="3">The sequence shown here is derived from an EMBL/GenBank/DDBJ whole genome shotgun (WGS) entry which is preliminary data.</text>
</comment>
<dbReference type="EMBL" id="APND01000009">
    <property type="protein sequence ID" value="MES1930908.1"/>
    <property type="molecule type" value="Genomic_DNA"/>
</dbReference>
<dbReference type="PROSITE" id="PS00018">
    <property type="entry name" value="EF_HAND_1"/>
    <property type="match status" value="2"/>
</dbReference>
<evidence type="ECO:0000259" key="2">
    <source>
        <dbReference type="PROSITE" id="PS50222"/>
    </source>
</evidence>
<protein>
    <recommendedName>
        <fullName evidence="2">EF-hand domain-containing protein</fullName>
    </recommendedName>
</protein>
<organism evidence="3 4">
    <name type="scientific">Salinisphaera dokdonensis CL-ES53</name>
    <dbReference type="NCBI Taxonomy" id="1304272"/>
    <lineage>
        <taxon>Bacteria</taxon>
        <taxon>Pseudomonadati</taxon>
        <taxon>Pseudomonadota</taxon>
        <taxon>Gammaproteobacteria</taxon>
        <taxon>Salinisphaerales</taxon>
        <taxon>Salinisphaeraceae</taxon>
        <taxon>Salinisphaera</taxon>
    </lineage>
</organism>
<keyword evidence="4" id="KW-1185">Reference proteome</keyword>
<dbReference type="InterPro" id="IPR011992">
    <property type="entry name" value="EF-hand-dom_pair"/>
</dbReference>